<dbReference type="EMBL" id="NAJP01000030">
    <property type="protein sequence ID" value="TKA40871.1"/>
    <property type="molecule type" value="Genomic_DNA"/>
</dbReference>
<keyword evidence="12" id="KW-0456">Lyase</keyword>
<comment type="catalytic activity">
    <reaction evidence="1">
        <text>5-amino-1-(5-phospho-D-ribosyl)imidazole-4-carboxylate + H(+) = 5-amino-1-(5-phospho-beta-D-ribosyl)imidazole + CO2</text>
        <dbReference type="Rhea" id="RHEA:10792"/>
        <dbReference type="ChEBI" id="CHEBI:15378"/>
        <dbReference type="ChEBI" id="CHEBI:16526"/>
        <dbReference type="ChEBI" id="CHEBI:77657"/>
        <dbReference type="ChEBI" id="CHEBI:137981"/>
        <dbReference type="EC" id="4.1.1.21"/>
    </reaction>
</comment>
<dbReference type="UniPathway" id="UPA00074">
    <property type="reaction ID" value="UER00130"/>
</dbReference>
<protein>
    <recommendedName>
        <fullName evidence="6">DNA-directed RNA polymerases I, II, and III subunit RPABC1</fullName>
        <ecNumber evidence="5">4.1.1.21</ecNumber>
    </recommendedName>
    <alternativeName>
        <fullName evidence="7">Phosphoribosylaminoimidazole carboxylase</fullName>
    </alternativeName>
</protein>
<dbReference type="GO" id="GO:0006351">
    <property type="term" value="P:DNA-templated transcription"/>
    <property type="evidence" value="ECO:0007669"/>
    <property type="project" value="InterPro"/>
</dbReference>
<dbReference type="Gene3D" id="3.40.50.20">
    <property type="match status" value="1"/>
</dbReference>
<dbReference type="InterPro" id="IPR016185">
    <property type="entry name" value="PreATP-grasp_dom_sf"/>
</dbReference>
<dbReference type="NCBIfam" id="NF004679">
    <property type="entry name" value="PRK06019.1-5"/>
    <property type="match status" value="1"/>
</dbReference>
<dbReference type="GO" id="GO:0005634">
    <property type="term" value="C:nucleus"/>
    <property type="evidence" value="ECO:0007669"/>
    <property type="project" value="UniProtKB-SubCell"/>
</dbReference>
<evidence type="ECO:0000256" key="12">
    <source>
        <dbReference type="ARBA" id="ARBA00023239"/>
    </source>
</evidence>
<comment type="similarity">
    <text evidence="4">In the C-terminal section; belongs to the AIR carboxylase family. Class I subfamily.</text>
</comment>
<dbReference type="GO" id="GO:0006189">
    <property type="term" value="P:'de novo' IMP biosynthetic process"/>
    <property type="evidence" value="ECO:0007669"/>
    <property type="project" value="UniProtKB-UniPathway"/>
</dbReference>
<evidence type="ECO:0000256" key="8">
    <source>
        <dbReference type="ARBA" id="ARBA00022741"/>
    </source>
</evidence>
<dbReference type="InterPro" id="IPR033747">
    <property type="entry name" value="PurE_ClassI"/>
</dbReference>
<evidence type="ECO:0000256" key="11">
    <source>
        <dbReference type="ARBA" id="ARBA00022840"/>
    </source>
</evidence>
<dbReference type="Pfam" id="PF02222">
    <property type="entry name" value="ATP-grasp"/>
    <property type="match status" value="1"/>
</dbReference>
<evidence type="ECO:0000256" key="10">
    <source>
        <dbReference type="ARBA" id="ARBA00022793"/>
    </source>
</evidence>
<dbReference type="HAMAP" id="MF_01929">
    <property type="entry name" value="PurE_classI"/>
    <property type="match status" value="1"/>
</dbReference>
<dbReference type="GO" id="GO:0003899">
    <property type="term" value="F:DNA-directed RNA polymerase activity"/>
    <property type="evidence" value="ECO:0007669"/>
    <property type="project" value="InterPro"/>
</dbReference>
<dbReference type="Pfam" id="PF00731">
    <property type="entry name" value="AIRC"/>
    <property type="match status" value="1"/>
</dbReference>
<dbReference type="InterPro" id="IPR005571">
    <property type="entry name" value="RNA_pol_Rpb5_N"/>
</dbReference>
<dbReference type="FunFam" id="3.90.940.20:FF:000001">
    <property type="entry name" value="DNA-directed RNA polymerases I, II, and III subunit RPABC1"/>
    <property type="match status" value="1"/>
</dbReference>
<evidence type="ECO:0000256" key="13">
    <source>
        <dbReference type="ARBA" id="ARBA00023242"/>
    </source>
</evidence>
<dbReference type="InterPro" id="IPR000031">
    <property type="entry name" value="PurE_dom"/>
</dbReference>
<dbReference type="Proteomes" id="UP000310066">
    <property type="component" value="Unassembled WGS sequence"/>
</dbReference>
<dbReference type="NCBIfam" id="TIGR01161">
    <property type="entry name" value="purK"/>
    <property type="match status" value="1"/>
</dbReference>
<name>A0A4U0UXF5_9PEZI</name>
<dbReference type="GO" id="GO:0003677">
    <property type="term" value="F:DNA binding"/>
    <property type="evidence" value="ECO:0007669"/>
    <property type="project" value="InterPro"/>
</dbReference>
<dbReference type="SUPFAM" id="SSF55287">
    <property type="entry name" value="RPB5-like RNA polymerase subunit"/>
    <property type="match status" value="1"/>
</dbReference>
<dbReference type="PANTHER" id="PTHR11609">
    <property type="entry name" value="PURINE BIOSYNTHESIS PROTEIN 6/7, PUR6/7"/>
    <property type="match status" value="1"/>
</dbReference>
<dbReference type="InterPro" id="IPR040686">
    <property type="entry name" value="PurK_C"/>
</dbReference>
<comment type="similarity">
    <text evidence="14">Belongs to the archaeal Rpo5/eukaryotic RPB5 RNA polymerase subunit family.</text>
</comment>
<evidence type="ECO:0000313" key="17">
    <source>
        <dbReference type="EMBL" id="TKA40871.1"/>
    </source>
</evidence>
<evidence type="ECO:0000256" key="9">
    <source>
        <dbReference type="ARBA" id="ARBA00022755"/>
    </source>
</evidence>
<dbReference type="GO" id="GO:0005524">
    <property type="term" value="F:ATP binding"/>
    <property type="evidence" value="ECO:0007669"/>
    <property type="project" value="UniProtKB-UniRule"/>
</dbReference>
<evidence type="ECO:0000256" key="2">
    <source>
        <dbReference type="ARBA" id="ARBA00004123"/>
    </source>
</evidence>
<evidence type="ECO:0000256" key="5">
    <source>
        <dbReference type="ARBA" id="ARBA00012329"/>
    </source>
</evidence>
<keyword evidence="8 15" id="KW-0547">Nucleotide-binding</keyword>
<reference evidence="17 18" key="1">
    <citation type="submission" date="2017-03" db="EMBL/GenBank/DDBJ databases">
        <title>Genomes of endolithic fungi from Antarctica.</title>
        <authorList>
            <person name="Coleine C."/>
            <person name="Masonjones S."/>
            <person name="Stajich J.E."/>
        </authorList>
    </citation>
    <scope>NUCLEOTIDE SEQUENCE [LARGE SCALE GENOMIC DNA]</scope>
    <source>
        <strain evidence="17 18">CCFEE 5311</strain>
    </source>
</reference>
<keyword evidence="11 15" id="KW-0067">ATP-binding</keyword>
<evidence type="ECO:0000259" key="16">
    <source>
        <dbReference type="PROSITE" id="PS50975"/>
    </source>
</evidence>
<dbReference type="AlphaFoldDB" id="A0A4U0UXF5"/>
<evidence type="ECO:0000313" key="18">
    <source>
        <dbReference type="Proteomes" id="UP000310066"/>
    </source>
</evidence>
<dbReference type="NCBIfam" id="TIGR01162">
    <property type="entry name" value="purE"/>
    <property type="match status" value="1"/>
</dbReference>
<organism evidence="17 18">
    <name type="scientific">Friedmanniomyces endolithicus</name>
    <dbReference type="NCBI Taxonomy" id="329885"/>
    <lineage>
        <taxon>Eukaryota</taxon>
        <taxon>Fungi</taxon>
        <taxon>Dikarya</taxon>
        <taxon>Ascomycota</taxon>
        <taxon>Pezizomycotina</taxon>
        <taxon>Dothideomycetes</taxon>
        <taxon>Dothideomycetidae</taxon>
        <taxon>Mycosphaerellales</taxon>
        <taxon>Teratosphaeriaceae</taxon>
        <taxon>Friedmanniomyces</taxon>
    </lineage>
</organism>
<dbReference type="Gene3D" id="3.30.470.20">
    <property type="entry name" value="ATP-grasp fold, B domain"/>
    <property type="match status" value="1"/>
</dbReference>
<dbReference type="STRING" id="329885.A0A4U0UXF5"/>
<evidence type="ECO:0000256" key="6">
    <source>
        <dbReference type="ARBA" id="ARBA00020809"/>
    </source>
</evidence>
<dbReference type="SUPFAM" id="SSF52255">
    <property type="entry name" value="N5-CAIR mutase (phosphoribosylaminoimidazole carboxylase, PurE)"/>
    <property type="match status" value="1"/>
</dbReference>
<dbReference type="SUPFAM" id="SSF51246">
    <property type="entry name" value="Rudiment single hybrid motif"/>
    <property type="match status" value="1"/>
</dbReference>
<comment type="pathway">
    <text evidence="3">Purine metabolism; IMP biosynthesis via de novo pathway; 5-amino-1-(5-phospho-D-ribosyl)imidazole-4-carboxylate from 5-amino-1-(5-phospho-D-ribosyl)imidazole (carboxylase route): step 1/1.</text>
</comment>
<dbReference type="InterPro" id="IPR011054">
    <property type="entry name" value="Rudment_hybrid_motif"/>
</dbReference>
<feature type="domain" description="ATP-grasp" evidence="16">
    <location>
        <begin position="332"/>
        <end position="521"/>
    </location>
</feature>
<dbReference type="GO" id="GO:0004638">
    <property type="term" value="F:phosphoribosylaminoimidazole carboxylase activity"/>
    <property type="evidence" value="ECO:0007669"/>
    <property type="project" value="UniProtKB-EC"/>
</dbReference>
<dbReference type="Pfam" id="PF22660">
    <property type="entry name" value="RS_preATP-grasp-like"/>
    <property type="match status" value="1"/>
</dbReference>
<dbReference type="Gene3D" id="3.90.940.20">
    <property type="entry name" value="RPB5-like RNA polymerase subunit"/>
    <property type="match status" value="1"/>
</dbReference>
<dbReference type="InterPro" id="IPR011761">
    <property type="entry name" value="ATP-grasp"/>
</dbReference>
<dbReference type="InterPro" id="IPR036710">
    <property type="entry name" value="RNA_pol_Rpb5_N_sf"/>
</dbReference>
<dbReference type="FunFam" id="3.30.470.20:FF:000037">
    <property type="entry name" value="Phosphoribosylaminoimidazole carboxylase, chloroplastic"/>
    <property type="match status" value="1"/>
</dbReference>
<gene>
    <name evidence="17" type="ORF">B0A54_07783</name>
</gene>
<evidence type="ECO:0000256" key="1">
    <source>
        <dbReference type="ARBA" id="ARBA00001244"/>
    </source>
</evidence>
<dbReference type="HAMAP" id="MF_00025">
    <property type="entry name" value="RNApol_Rpo5_RPB5"/>
    <property type="match status" value="1"/>
</dbReference>
<dbReference type="InterPro" id="IPR003135">
    <property type="entry name" value="ATP-grasp_carboxylate-amine"/>
</dbReference>
<sequence length="794" mass="86951">MAGDGNEASRLWRILRTTKQMCYDRGYELTEEECNISLADFKAAYVDESGAVYRQKLAFYARPTPDMQKKYTPLPRPGNPDPAPDIGTIHVDFSSQPSVGIKDLKAFAQLLNEKNYHTGIFVAQAAPTSSALKIIPSILPTVMEIFKEEDLLVNISRHELVPKHTLLSPEDKKRLLERYRLKETQLPRIRMDDPMARYLGLKRGQVVKIIRKSETAGSNTSAQPGIMDKRVGVLGGGQLGAMLVEAANQLRIPVNVLDVGHSSAKQVSSIGTHVEGSFKDREAIKRLAAISDVVTVEIEHVDTEILEEISGTVDVQPSWKTIRTIQDKYAQKQHLHGYGVATAQSVPLETASIEELKKASSILGLPVMLKSRREAYDGRGNFPVRTEGDFKPALEALGANKSLFAEKWANFRMELAVMVVKTKDGVLSFPTTETVHENSICKLTYTPARGVFDATNRKAQDLARKAVACFDGKGVFGVEMFLLDDDTLLVNEIAPRPHNSGHYTIEACRVSQYEAHLSAILDLPLRQEDLELREPAVMLNILGGEAKDSHLRIAEAALKDRWLKVHLYGKGQARKGRKMGHITVCAPTISEAERRIQPLIDLVDKGKPAQPYAPTKQPAKPTQPLVAIVMGSDSDLPKLASALQILHDFHIPYTTRITSAHRTPALLASYASSAASSGIRVVIAAAGGAAHLPGMFAAYTPLPVIGVPILPSVGDGMDSVLSILNMPRGVPVATVGLNNGVNAALLAVRILGAGDEGVRERYARYMRETEEAVREKDRRLVEVGAEEYLEGMGK</sequence>
<dbReference type="InterPro" id="IPR014381">
    <property type="entry name" value="Arch_Rpo5/euc_Rpb5"/>
</dbReference>
<dbReference type="InterPro" id="IPR000783">
    <property type="entry name" value="RNA_pol_subH/Rpb5_C"/>
</dbReference>
<dbReference type="Pfam" id="PF17769">
    <property type="entry name" value="PurK_C"/>
    <property type="match status" value="1"/>
</dbReference>
<dbReference type="SUPFAM" id="SSF53036">
    <property type="entry name" value="Eukaryotic RPB5 N-terminal domain"/>
    <property type="match status" value="1"/>
</dbReference>
<keyword evidence="13" id="KW-0539">Nucleus</keyword>
<evidence type="ECO:0000256" key="3">
    <source>
        <dbReference type="ARBA" id="ARBA00004747"/>
    </source>
</evidence>
<dbReference type="Gene3D" id="3.40.50.1970">
    <property type="match status" value="1"/>
</dbReference>
<accession>A0A4U0UXF5</accession>
<dbReference type="Gene3D" id="3.30.1490.20">
    <property type="entry name" value="ATP-grasp fold, A domain"/>
    <property type="match status" value="1"/>
</dbReference>
<dbReference type="Gene3D" id="3.40.1340.10">
    <property type="entry name" value="RNA polymerase, Rpb5, N-terminal domain"/>
    <property type="match status" value="1"/>
</dbReference>
<dbReference type="InterPro" id="IPR005875">
    <property type="entry name" value="PurK"/>
</dbReference>
<evidence type="ECO:0000256" key="7">
    <source>
        <dbReference type="ARBA" id="ARBA00021059"/>
    </source>
</evidence>
<dbReference type="HAMAP" id="MF_01928">
    <property type="entry name" value="PurK"/>
    <property type="match status" value="1"/>
</dbReference>
<proteinExistence type="inferred from homology"/>
<dbReference type="SUPFAM" id="SSF56059">
    <property type="entry name" value="Glutathione synthetase ATP-binding domain-like"/>
    <property type="match status" value="1"/>
</dbReference>
<dbReference type="SMART" id="SM01001">
    <property type="entry name" value="AIRC"/>
    <property type="match status" value="1"/>
</dbReference>
<dbReference type="PROSITE" id="PS50975">
    <property type="entry name" value="ATP_GRASP"/>
    <property type="match status" value="1"/>
</dbReference>
<dbReference type="OrthoDB" id="3860207at2759"/>
<dbReference type="InterPro" id="IPR054350">
    <property type="entry name" value="PurT/PurK_preATP-grasp"/>
</dbReference>
<dbReference type="Pfam" id="PF03871">
    <property type="entry name" value="RNA_pol_Rpb5_N"/>
    <property type="match status" value="1"/>
</dbReference>
<comment type="subcellular location">
    <subcellularLocation>
        <location evidence="2">Nucleus</location>
    </subcellularLocation>
</comment>
<comment type="caution">
    <text evidence="17">The sequence shown here is derived from an EMBL/GenBank/DDBJ whole genome shotgun (WGS) entry which is preliminary data.</text>
</comment>
<dbReference type="SUPFAM" id="SSF52440">
    <property type="entry name" value="PreATP-grasp domain"/>
    <property type="match status" value="1"/>
</dbReference>
<keyword evidence="9" id="KW-0658">Purine biosynthesis</keyword>
<dbReference type="InterPro" id="IPR035913">
    <property type="entry name" value="RPB5-like_sf"/>
</dbReference>
<evidence type="ECO:0000256" key="14">
    <source>
        <dbReference type="ARBA" id="ARBA00025765"/>
    </source>
</evidence>
<evidence type="ECO:0000256" key="4">
    <source>
        <dbReference type="ARBA" id="ARBA00006114"/>
    </source>
</evidence>
<dbReference type="GO" id="GO:0046872">
    <property type="term" value="F:metal ion binding"/>
    <property type="evidence" value="ECO:0007669"/>
    <property type="project" value="InterPro"/>
</dbReference>
<dbReference type="Pfam" id="PF01191">
    <property type="entry name" value="RNA_pol_Rpb5_C"/>
    <property type="match status" value="1"/>
</dbReference>
<dbReference type="EC" id="4.1.1.21" evidence="5"/>
<dbReference type="PANTHER" id="PTHR11609:SF5">
    <property type="entry name" value="PHOSPHORIBOSYLAMINOIMIDAZOLE CARBOXYLASE"/>
    <property type="match status" value="1"/>
</dbReference>
<evidence type="ECO:0000256" key="15">
    <source>
        <dbReference type="PROSITE-ProRule" id="PRU00409"/>
    </source>
</evidence>
<dbReference type="InterPro" id="IPR013815">
    <property type="entry name" value="ATP_grasp_subdomain_1"/>
</dbReference>
<keyword evidence="10" id="KW-0210">Decarboxylase</keyword>